<dbReference type="EC" id="2.7.1.156" evidence="14"/>
<name>A0ABV4BCB3_9GAMM</name>
<dbReference type="Gene3D" id="3.40.50.300">
    <property type="entry name" value="P-loop containing nucleotide triphosphate hydrolases"/>
    <property type="match status" value="1"/>
</dbReference>
<dbReference type="CDD" id="cd00544">
    <property type="entry name" value="CobU"/>
    <property type="match status" value="1"/>
</dbReference>
<dbReference type="PIRSF" id="PIRSF006135">
    <property type="entry name" value="CobU"/>
    <property type="match status" value="1"/>
</dbReference>
<evidence type="ECO:0000256" key="5">
    <source>
        <dbReference type="ARBA" id="ARBA00004692"/>
    </source>
</evidence>
<accession>A0ABV4BCB3</accession>
<sequence length="175" mass="19389">MKELILGGVRSGKSRLAERLAAESGLAVTYVATARVGDDEEMARRIDEHRARRPAHWGLIEVGPDLGATLRREAAAERCLLVDCLTLWLTHLLWDHDEKTSIEAQRAFVEVLPDLPGRLILVSNETGLGIVPLGELTRRFCDDMGRLHQTVAARCDRVVFTIAGLPHLLKGEPIQ</sequence>
<evidence type="ECO:0000256" key="2">
    <source>
        <dbReference type="ARBA" id="ARBA00000711"/>
    </source>
</evidence>
<evidence type="ECO:0000256" key="8">
    <source>
        <dbReference type="ARBA" id="ARBA00022573"/>
    </source>
</evidence>
<keyword evidence="12 14" id="KW-0067">ATP-binding</keyword>
<evidence type="ECO:0000256" key="11">
    <source>
        <dbReference type="ARBA" id="ARBA00022777"/>
    </source>
</evidence>
<keyword evidence="15" id="KW-0548">Nucleotidyltransferase</keyword>
<comment type="catalytic activity">
    <reaction evidence="2 14">
        <text>adenosylcob(III)inamide phosphate + GTP + H(+) = adenosylcob(III)inamide-GDP + diphosphate</text>
        <dbReference type="Rhea" id="RHEA:22712"/>
        <dbReference type="ChEBI" id="CHEBI:15378"/>
        <dbReference type="ChEBI" id="CHEBI:33019"/>
        <dbReference type="ChEBI" id="CHEBI:37565"/>
        <dbReference type="ChEBI" id="CHEBI:58502"/>
        <dbReference type="ChEBI" id="CHEBI:60487"/>
        <dbReference type="EC" id="2.7.7.62"/>
    </reaction>
</comment>
<comment type="similarity">
    <text evidence="7 14">Belongs to the CobU/CobP family.</text>
</comment>
<dbReference type="InterPro" id="IPR027417">
    <property type="entry name" value="P-loop_NTPase"/>
</dbReference>
<dbReference type="GO" id="GO:0008820">
    <property type="term" value="F:cobinamide phosphate guanylyltransferase activity"/>
    <property type="evidence" value="ECO:0007669"/>
    <property type="project" value="UniProtKB-EC"/>
</dbReference>
<evidence type="ECO:0000256" key="9">
    <source>
        <dbReference type="ARBA" id="ARBA00022679"/>
    </source>
</evidence>
<dbReference type="EMBL" id="JBDKXB010000001">
    <property type="protein sequence ID" value="MEY6430873.1"/>
    <property type="molecule type" value="Genomic_DNA"/>
</dbReference>
<proteinExistence type="inferred from homology"/>
<comment type="catalytic activity">
    <reaction evidence="1 14">
        <text>adenosylcob(III)inamide + ATP = adenosylcob(III)inamide phosphate + ADP + H(+)</text>
        <dbReference type="Rhea" id="RHEA:15769"/>
        <dbReference type="ChEBI" id="CHEBI:2480"/>
        <dbReference type="ChEBI" id="CHEBI:15378"/>
        <dbReference type="ChEBI" id="CHEBI:30616"/>
        <dbReference type="ChEBI" id="CHEBI:58502"/>
        <dbReference type="ChEBI" id="CHEBI:456216"/>
        <dbReference type="EC" id="2.7.1.156"/>
    </reaction>
</comment>
<keyword evidence="11 14" id="KW-0418">Kinase</keyword>
<evidence type="ECO:0000256" key="7">
    <source>
        <dbReference type="ARBA" id="ARBA00007490"/>
    </source>
</evidence>
<dbReference type="PANTHER" id="PTHR34848">
    <property type="match status" value="1"/>
</dbReference>
<evidence type="ECO:0000256" key="6">
    <source>
        <dbReference type="ARBA" id="ARBA00005159"/>
    </source>
</evidence>
<dbReference type="PANTHER" id="PTHR34848:SF1">
    <property type="entry name" value="BIFUNCTIONAL ADENOSYLCOBALAMIN BIOSYNTHESIS PROTEIN COBU"/>
    <property type="match status" value="1"/>
</dbReference>
<comment type="pathway">
    <text evidence="5 14">Cofactor biosynthesis; adenosylcobalamin biosynthesis; adenosylcobalamin from cob(II)yrinate a,c-diamide: step 6/7.</text>
</comment>
<comment type="function">
    <text evidence="4 14">Catalyzes ATP-dependent phosphorylation of adenosylcobinamide and addition of GMP to adenosylcobinamide phosphate.</text>
</comment>
<organism evidence="15 16">
    <name type="scientific">Thioalkalicoccus limnaeus</name>
    <dbReference type="NCBI Taxonomy" id="120681"/>
    <lineage>
        <taxon>Bacteria</taxon>
        <taxon>Pseudomonadati</taxon>
        <taxon>Pseudomonadota</taxon>
        <taxon>Gammaproteobacteria</taxon>
        <taxon>Chromatiales</taxon>
        <taxon>Chromatiaceae</taxon>
        <taxon>Thioalkalicoccus</taxon>
    </lineage>
</organism>
<dbReference type="Proteomes" id="UP001564408">
    <property type="component" value="Unassembled WGS sequence"/>
</dbReference>
<evidence type="ECO:0000256" key="1">
    <source>
        <dbReference type="ARBA" id="ARBA00000312"/>
    </source>
</evidence>
<dbReference type="EC" id="2.7.7.62" evidence="14"/>
<keyword evidence="8 14" id="KW-0169">Cobalamin biosynthesis</keyword>
<dbReference type="Pfam" id="PF02283">
    <property type="entry name" value="CobU"/>
    <property type="match status" value="1"/>
</dbReference>
<evidence type="ECO:0000313" key="15">
    <source>
        <dbReference type="EMBL" id="MEY6430873.1"/>
    </source>
</evidence>
<keyword evidence="10 14" id="KW-0547">Nucleotide-binding</keyword>
<dbReference type="GO" id="GO:0043752">
    <property type="term" value="F:adenosylcobinamide kinase activity"/>
    <property type="evidence" value="ECO:0007669"/>
    <property type="project" value="UniProtKB-EC"/>
</dbReference>
<comment type="catalytic activity">
    <reaction evidence="3">
        <text>adenosylcob(III)inamide + GTP = adenosylcob(III)inamide phosphate + GDP + H(+)</text>
        <dbReference type="Rhea" id="RHEA:15765"/>
        <dbReference type="ChEBI" id="CHEBI:2480"/>
        <dbReference type="ChEBI" id="CHEBI:15378"/>
        <dbReference type="ChEBI" id="CHEBI:37565"/>
        <dbReference type="ChEBI" id="CHEBI:58189"/>
        <dbReference type="ChEBI" id="CHEBI:58502"/>
        <dbReference type="EC" id="2.7.1.156"/>
    </reaction>
</comment>
<evidence type="ECO:0000313" key="16">
    <source>
        <dbReference type="Proteomes" id="UP001564408"/>
    </source>
</evidence>
<keyword evidence="13 14" id="KW-0342">GTP-binding</keyword>
<dbReference type="InterPro" id="IPR003203">
    <property type="entry name" value="CobU/CobP"/>
</dbReference>
<comment type="pathway">
    <text evidence="6 14">Cofactor biosynthesis; adenosylcobalamin biosynthesis; adenosylcobalamin from cob(II)yrinate a,c-diamide: step 5/7.</text>
</comment>
<dbReference type="NCBIfam" id="NF004469">
    <property type="entry name" value="PRK05800.1"/>
    <property type="match status" value="1"/>
</dbReference>
<evidence type="ECO:0000256" key="10">
    <source>
        <dbReference type="ARBA" id="ARBA00022741"/>
    </source>
</evidence>
<gene>
    <name evidence="15" type="primary">cobU</name>
    <name evidence="15" type="ORF">ABC977_00440</name>
</gene>
<protein>
    <recommendedName>
        <fullName evidence="14">Bifunctional adenosylcobalamin biosynthesis protein</fullName>
        <ecNumber evidence="14">2.7.1.156</ecNumber>
        <ecNumber evidence="14">2.7.7.62</ecNumber>
    </recommendedName>
</protein>
<keyword evidence="9 14" id="KW-0808">Transferase</keyword>
<evidence type="ECO:0000256" key="13">
    <source>
        <dbReference type="ARBA" id="ARBA00023134"/>
    </source>
</evidence>
<dbReference type="SUPFAM" id="SSF52540">
    <property type="entry name" value="P-loop containing nucleoside triphosphate hydrolases"/>
    <property type="match status" value="1"/>
</dbReference>
<dbReference type="RefSeq" id="WP_369665257.1">
    <property type="nucleotide sequence ID" value="NZ_JBDKXB010000001.1"/>
</dbReference>
<evidence type="ECO:0000256" key="4">
    <source>
        <dbReference type="ARBA" id="ARBA00003889"/>
    </source>
</evidence>
<evidence type="ECO:0000256" key="12">
    <source>
        <dbReference type="ARBA" id="ARBA00022840"/>
    </source>
</evidence>
<keyword evidence="16" id="KW-1185">Reference proteome</keyword>
<evidence type="ECO:0000256" key="14">
    <source>
        <dbReference type="PIRNR" id="PIRNR006135"/>
    </source>
</evidence>
<reference evidence="15 16" key="1">
    <citation type="submission" date="2024-05" db="EMBL/GenBank/DDBJ databases">
        <title>Genome Sequence and Characterization of the New Strain Purple Sulfur Bacterium of Genus Thioalkalicoccus.</title>
        <authorList>
            <person name="Bryantseva I.A."/>
            <person name="Kyndt J.A."/>
            <person name="Imhoff J.F."/>
        </authorList>
    </citation>
    <scope>NUCLEOTIDE SEQUENCE [LARGE SCALE GENOMIC DNA]</scope>
    <source>
        <strain evidence="15 16">Um2</strain>
    </source>
</reference>
<evidence type="ECO:0000256" key="3">
    <source>
        <dbReference type="ARBA" id="ARBA00001522"/>
    </source>
</evidence>
<comment type="caution">
    <text evidence="15">The sequence shown here is derived from an EMBL/GenBank/DDBJ whole genome shotgun (WGS) entry which is preliminary data.</text>
</comment>